<reference evidence="1" key="1">
    <citation type="journal article" date="2013" name="Environ. Microbiol.">
        <title>Microbiota from the distal guts of lean and obese adolescents exhibit partial functional redundancy besides clear differences in community structure.</title>
        <authorList>
            <person name="Ferrer M."/>
            <person name="Ruiz A."/>
            <person name="Lanza F."/>
            <person name="Haange S.B."/>
            <person name="Oberbach A."/>
            <person name="Till H."/>
            <person name="Bargiela R."/>
            <person name="Campoy C."/>
            <person name="Segura M.T."/>
            <person name="Richter M."/>
            <person name="von Bergen M."/>
            <person name="Seifert J."/>
            <person name="Suarez A."/>
        </authorList>
    </citation>
    <scope>NUCLEOTIDE SEQUENCE</scope>
</reference>
<dbReference type="EMBL" id="AJWY01008148">
    <property type="protein sequence ID" value="EKC62018.1"/>
    <property type="molecule type" value="Genomic_DNA"/>
</dbReference>
<dbReference type="InterPro" id="IPR032675">
    <property type="entry name" value="LRR_dom_sf"/>
</dbReference>
<organism evidence="1">
    <name type="scientific">human gut metagenome</name>
    <dbReference type="NCBI Taxonomy" id="408170"/>
    <lineage>
        <taxon>unclassified sequences</taxon>
        <taxon>metagenomes</taxon>
        <taxon>organismal metagenomes</taxon>
    </lineage>
</organism>
<dbReference type="AlphaFoldDB" id="K1SWE8"/>
<accession>K1SWE8</accession>
<comment type="caution">
    <text evidence="1">The sequence shown here is derived from an EMBL/GenBank/DDBJ whole genome shotgun (WGS) entry which is preliminary data.</text>
</comment>
<dbReference type="Pfam" id="PF13306">
    <property type="entry name" value="LRR_5"/>
    <property type="match status" value="1"/>
</dbReference>
<protein>
    <submittedName>
        <fullName evidence="1">Uncharacterized protein</fullName>
    </submittedName>
</protein>
<dbReference type="Gene3D" id="3.80.10.10">
    <property type="entry name" value="Ribonuclease Inhibitor"/>
    <property type="match status" value="1"/>
</dbReference>
<gene>
    <name evidence="1" type="ORF">LEA_12059</name>
</gene>
<proteinExistence type="predicted"/>
<sequence length="145" mass="15963">MKNLFKRIITTILVLTMVMGFNVPFSATTVMASSITYNVSSTIKGVLTDDGVLTISGTGAMPDYTKIANIPWYKDRDRISEVRVNSGITSIGEANFNSCYNMTKVTVASTVTSIGDGAFADTKLQSYTGMERVKNLEIMYFREQI</sequence>
<dbReference type="InterPro" id="IPR026906">
    <property type="entry name" value="LRR_5"/>
</dbReference>
<evidence type="ECO:0000313" key="1">
    <source>
        <dbReference type="EMBL" id="EKC62018.1"/>
    </source>
</evidence>
<name>K1SWE8_9ZZZZ</name>